<protein>
    <submittedName>
        <fullName evidence="2">Uncharacterized protein</fullName>
    </submittedName>
</protein>
<gene>
    <name evidence="2" type="ORF">AB205_0027770</name>
</gene>
<evidence type="ECO:0000313" key="2">
    <source>
        <dbReference type="EMBL" id="PIO38194.1"/>
    </source>
</evidence>
<dbReference type="EMBL" id="KV924993">
    <property type="protein sequence ID" value="PIO38194.1"/>
    <property type="molecule type" value="Genomic_DNA"/>
</dbReference>
<reference evidence="2" key="1">
    <citation type="submission" date="2017-08" db="EMBL/GenBank/DDBJ databases">
        <title>Assembly of the North American Bullfrog Genome.</title>
        <authorList>
            <person name="Warren R.L."/>
            <person name="Vandervalk B.P."/>
            <person name="Kucuk E."/>
            <person name="Birol I."/>
            <person name="Helbing C."/>
            <person name="Pandoh P."/>
            <person name="Behsaz B."/>
            <person name="Mohamadi H."/>
            <person name="Chu J."/>
            <person name="Jackman S."/>
            <person name="Hammond S.A."/>
            <person name="Veldhoen N."/>
            <person name="Kirk H."/>
            <person name="Zhao Y."/>
            <person name="Coope R."/>
            <person name="Pleasance S."/>
            <person name="Moore R."/>
            <person name="Holt R."/>
        </authorList>
    </citation>
    <scope>NUCLEOTIDE SEQUENCE</scope>
    <source>
        <strain evidence="2">Bruno</strain>
        <tissue evidence="2">Liver</tissue>
    </source>
</reference>
<sequence length="85" mass="9471">MSMIQTATANVDLESQAMGERLNSQNALGLLSRDEHIQRTLNSRSQKPKPEPIPEEDKPERIGTAEVLQIHSEDNESQSKSVSDK</sequence>
<evidence type="ECO:0000256" key="1">
    <source>
        <dbReference type="SAM" id="MobiDB-lite"/>
    </source>
</evidence>
<organism evidence="2">
    <name type="scientific">Aquarana catesbeiana</name>
    <name type="common">American bullfrog</name>
    <name type="synonym">Rana catesbeiana</name>
    <dbReference type="NCBI Taxonomy" id="8400"/>
    <lineage>
        <taxon>Eukaryota</taxon>
        <taxon>Metazoa</taxon>
        <taxon>Chordata</taxon>
        <taxon>Craniata</taxon>
        <taxon>Vertebrata</taxon>
        <taxon>Euteleostomi</taxon>
        <taxon>Amphibia</taxon>
        <taxon>Batrachia</taxon>
        <taxon>Anura</taxon>
        <taxon>Neobatrachia</taxon>
        <taxon>Ranoidea</taxon>
        <taxon>Ranidae</taxon>
        <taxon>Aquarana</taxon>
    </lineage>
</organism>
<dbReference type="AlphaFoldDB" id="A0A2G9SDK1"/>
<accession>A0A2G9SDK1</accession>
<feature type="compositionally biased region" description="Basic and acidic residues" evidence="1">
    <location>
        <begin position="48"/>
        <end position="63"/>
    </location>
</feature>
<dbReference type="OrthoDB" id="9982103at2759"/>
<proteinExistence type="predicted"/>
<feature type="region of interest" description="Disordered" evidence="1">
    <location>
        <begin position="24"/>
        <end position="85"/>
    </location>
</feature>
<name>A0A2G9SDK1_AQUCT</name>